<protein>
    <recommendedName>
        <fullName evidence="3">Secreted protein</fullName>
    </recommendedName>
</protein>
<comment type="caution">
    <text evidence="1">The sequence shown here is derived from an EMBL/GenBank/DDBJ whole genome shotgun (WGS) entry which is preliminary data.</text>
</comment>
<accession>A0ABV0YDI2</accession>
<evidence type="ECO:0000313" key="1">
    <source>
        <dbReference type="EMBL" id="MEQ2291816.1"/>
    </source>
</evidence>
<dbReference type="EMBL" id="JAHRIP010029450">
    <property type="protein sequence ID" value="MEQ2291816.1"/>
    <property type="molecule type" value="Genomic_DNA"/>
</dbReference>
<sequence length="99" mass="10161">MLPSPVLSGGGSGRLCVSRPALILRSSEAVLSACSRLVVPLCLLRFVSVIMDAAAAAAVAAEEEETAEKINKSSIGSGAGPRHDFTCNKDQLVVGEGFC</sequence>
<keyword evidence="2" id="KW-1185">Reference proteome</keyword>
<name>A0ABV0YDI2_9TELE</name>
<reference evidence="1 2" key="1">
    <citation type="submission" date="2021-06" db="EMBL/GenBank/DDBJ databases">
        <authorList>
            <person name="Palmer J.M."/>
        </authorList>
    </citation>
    <scope>NUCLEOTIDE SEQUENCE [LARGE SCALE GENOMIC DNA]</scope>
    <source>
        <strain evidence="1 2">AS_MEX2019</strain>
        <tissue evidence="1">Muscle</tissue>
    </source>
</reference>
<evidence type="ECO:0000313" key="2">
    <source>
        <dbReference type="Proteomes" id="UP001469553"/>
    </source>
</evidence>
<proteinExistence type="predicted"/>
<gene>
    <name evidence="1" type="ORF">AMECASPLE_016798</name>
</gene>
<evidence type="ECO:0008006" key="3">
    <source>
        <dbReference type="Google" id="ProtNLM"/>
    </source>
</evidence>
<dbReference type="Proteomes" id="UP001469553">
    <property type="component" value="Unassembled WGS sequence"/>
</dbReference>
<organism evidence="1 2">
    <name type="scientific">Ameca splendens</name>
    <dbReference type="NCBI Taxonomy" id="208324"/>
    <lineage>
        <taxon>Eukaryota</taxon>
        <taxon>Metazoa</taxon>
        <taxon>Chordata</taxon>
        <taxon>Craniata</taxon>
        <taxon>Vertebrata</taxon>
        <taxon>Euteleostomi</taxon>
        <taxon>Actinopterygii</taxon>
        <taxon>Neopterygii</taxon>
        <taxon>Teleostei</taxon>
        <taxon>Neoteleostei</taxon>
        <taxon>Acanthomorphata</taxon>
        <taxon>Ovalentaria</taxon>
        <taxon>Atherinomorphae</taxon>
        <taxon>Cyprinodontiformes</taxon>
        <taxon>Goodeidae</taxon>
        <taxon>Ameca</taxon>
    </lineage>
</organism>